<comment type="caution">
    <text evidence="1">The sequence shown here is derived from an EMBL/GenBank/DDBJ whole genome shotgun (WGS) entry which is preliminary data.</text>
</comment>
<protein>
    <submittedName>
        <fullName evidence="1">Uncharacterized protein</fullName>
    </submittedName>
</protein>
<keyword evidence="2" id="KW-1185">Reference proteome</keyword>
<dbReference type="Proteomes" id="UP000789390">
    <property type="component" value="Unassembled WGS sequence"/>
</dbReference>
<evidence type="ECO:0000313" key="2">
    <source>
        <dbReference type="Proteomes" id="UP000789390"/>
    </source>
</evidence>
<sequence>MFHGASSAEQEFSVVKLSVSTVFHVNNHVDDEDYLKRGAEEIIAEFVTATVVTETESPPRNEKRKVTEIESDFSESDTELTDKYKKLKADHEMTKLELRESKNFAQNVIQDLPNLIRNAVRDALTKDFLVIALKEAFPEGLAVENPRNPVDRPLPENNTIANAKTALLAHIDEENLDLMLRDVLDASKITKNLVAGLFSEQEMVSTRFPLTTPHALITTTL</sequence>
<name>A0A8J2RYB6_9CRUS</name>
<accession>A0A8J2RYB6</accession>
<reference evidence="1" key="1">
    <citation type="submission" date="2021-11" db="EMBL/GenBank/DDBJ databases">
        <authorList>
            <person name="Schell T."/>
        </authorList>
    </citation>
    <scope>NUCLEOTIDE SEQUENCE</scope>
    <source>
        <strain evidence="1">M5</strain>
    </source>
</reference>
<proteinExistence type="predicted"/>
<dbReference type="EMBL" id="CAKKLH010000276">
    <property type="protein sequence ID" value="CAH0107490.1"/>
    <property type="molecule type" value="Genomic_DNA"/>
</dbReference>
<evidence type="ECO:0000313" key="1">
    <source>
        <dbReference type="EMBL" id="CAH0107490.1"/>
    </source>
</evidence>
<gene>
    <name evidence="1" type="ORF">DGAL_LOCUS10792</name>
</gene>
<dbReference type="AlphaFoldDB" id="A0A8J2RYB6"/>
<dbReference type="OrthoDB" id="6403257at2759"/>
<organism evidence="1 2">
    <name type="scientific">Daphnia galeata</name>
    <dbReference type="NCBI Taxonomy" id="27404"/>
    <lineage>
        <taxon>Eukaryota</taxon>
        <taxon>Metazoa</taxon>
        <taxon>Ecdysozoa</taxon>
        <taxon>Arthropoda</taxon>
        <taxon>Crustacea</taxon>
        <taxon>Branchiopoda</taxon>
        <taxon>Diplostraca</taxon>
        <taxon>Cladocera</taxon>
        <taxon>Anomopoda</taxon>
        <taxon>Daphniidae</taxon>
        <taxon>Daphnia</taxon>
    </lineage>
</organism>